<reference evidence="1" key="1">
    <citation type="submission" date="2018-01" db="EMBL/GenBank/DDBJ databases">
        <title>An insight into the sialome of Amazonian anophelines.</title>
        <authorList>
            <person name="Ribeiro J.M."/>
            <person name="Scarpassa V."/>
            <person name="Calvo E."/>
        </authorList>
    </citation>
    <scope>NUCLEOTIDE SEQUENCE</scope>
</reference>
<dbReference type="EMBL" id="GGFL01011318">
    <property type="protein sequence ID" value="MBW75496.1"/>
    <property type="molecule type" value="Transcribed_RNA"/>
</dbReference>
<evidence type="ECO:0000313" key="1">
    <source>
        <dbReference type="EMBL" id="MBW75496.1"/>
    </source>
</evidence>
<proteinExistence type="predicted"/>
<sequence length="102" mass="11857">MRCSVMLTISVQMRMLARLVVAVNVTSSMIWRMNSVSRNRRRNGHVIDREAGVVAVAETVIGVHRMKKVTEIDWHAGRNQRNPSRSRNPFRRHESTWKFLVS</sequence>
<protein>
    <submittedName>
        <fullName evidence="1">Putative secreted protein</fullName>
    </submittedName>
</protein>
<dbReference type="AlphaFoldDB" id="A0A2M4DD74"/>
<organism evidence="1">
    <name type="scientific">Anopheles darlingi</name>
    <name type="common">Mosquito</name>
    <dbReference type="NCBI Taxonomy" id="43151"/>
    <lineage>
        <taxon>Eukaryota</taxon>
        <taxon>Metazoa</taxon>
        <taxon>Ecdysozoa</taxon>
        <taxon>Arthropoda</taxon>
        <taxon>Hexapoda</taxon>
        <taxon>Insecta</taxon>
        <taxon>Pterygota</taxon>
        <taxon>Neoptera</taxon>
        <taxon>Endopterygota</taxon>
        <taxon>Diptera</taxon>
        <taxon>Nematocera</taxon>
        <taxon>Culicoidea</taxon>
        <taxon>Culicidae</taxon>
        <taxon>Anophelinae</taxon>
        <taxon>Anopheles</taxon>
    </lineage>
</organism>
<accession>A0A2M4DD74</accession>
<name>A0A2M4DD74_ANODA</name>